<comment type="similarity">
    <text evidence="9">Belongs to the TatB family.</text>
</comment>
<keyword evidence="8 9" id="KW-0472">Membrane</keyword>
<evidence type="ECO:0000256" key="9">
    <source>
        <dbReference type="HAMAP-Rule" id="MF_00237"/>
    </source>
</evidence>
<comment type="subcellular location">
    <subcellularLocation>
        <location evidence="9">Cell membrane</location>
        <topology evidence="9">Single-pass membrane protein</topology>
    </subcellularLocation>
    <subcellularLocation>
        <location evidence="1">Membrane</location>
        <topology evidence="1">Single-pass membrane protein</topology>
    </subcellularLocation>
</comment>
<keyword evidence="12" id="KW-1185">Reference proteome</keyword>
<organism evidence="11 12">
    <name type="scientific">Leminorella grimontii</name>
    <dbReference type="NCBI Taxonomy" id="82981"/>
    <lineage>
        <taxon>Bacteria</taxon>
        <taxon>Pseudomonadati</taxon>
        <taxon>Pseudomonadota</taxon>
        <taxon>Gammaproteobacteria</taxon>
        <taxon>Enterobacterales</taxon>
        <taxon>Budviciaceae</taxon>
        <taxon>Leminorella</taxon>
    </lineage>
</organism>
<evidence type="ECO:0000313" key="12">
    <source>
        <dbReference type="Proteomes" id="UP001058124"/>
    </source>
</evidence>
<protein>
    <recommendedName>
        <fullName evidence="9">Sec-independent protein translocase protein TatB</fullName>
    </recommendedName>
</protein>
<dbReference type="Gene3D" id="1.20.5.3310">
    <property type="match status" value="1"/>
</dbReference>
<reference evidence="11" key="1">
    <citation type="submission" date="2022-06" db="EMBL/GenBank/DDBJ databases">
        <title>Draft genome sequences of Leminorella grimontii str. JCM5902.</title>
        <authorList>
            <person name="Wakabayashi Y."/>
            <person name="Kojima K."/>
        </authorList>
    </citation>
    <scope>NUCLEOTIDE SEQUENCE</scope>
    <source>
        <strain evidence="11">JCM 5902</strain>
    </source>
</reference>
<dbReference type="RefSeq" id="WP_027273567.1">
    <property type="nucleotide sequence ID" value="NZ_BRLH01000003.1"/>
</dbReference>
<gene>
    <name evidence="9" type="primary">tatB</name>
    <name evidence="11" type="ORF">SOASR030_17050</name>
</gene>
<evidence type="ECO:0000256" key="10">
    <source>
        <dbReference type="SAM" id="MobiDB-lite"/>
    </source>
</evidence>
<dbReference type="GO" id="GO:0033281">
    <property type="term" value="C:TAT protein transport complex"/>
    <property type="evidence" value="ECO:0007669"/>
    <property type="project" value="UniProtKB-UniRule"/>
</dbReference>
<feature type="compositionally biased region" description="Low complexity" evidence="10">
    <location>
        <begin position="149"/>
        <end position="161"/>
    </location>
</feature>
<dbReference type="PANTHER" id="PTHR33162:SF1">
    <property type="entry name" value="SEC-INDEPENDENT PROTEIN TRANSLOCASE PROTEIN TATA, CHLOROPLASTIC"/>
    <property type="match status" value="1"/>
</dbReference>
<evidence type="ECO:0000313" key="11">
    <source>
        <dbReference type="EMBL" id="GKX55593.1"/>
    </source>
</evidence>
<evidence type="ECO:0000256" key="8">
    <source>
        <dbReference type="ARBA" id="ARBA00023136"/>
    </source>
</evidence>
<evidence type="ECO:0000256" key="6">
    <source>
        <dbReference type="ARBA" id="ARBA00022989"/>
    </source>
</evidence>
<evidence type="ECO:0000256" key="4">
    <source>
        <dbReference type="ARBA" id="ARBA00022692"/>
    </source>
</evidence>
<feature type="region of interest" description="Disordered" evidence="10">
    <location>
        <begin position="104"/>
        <end position="183"/>
    </location>
</feature>
<keyword evidence="2 9" id="KW-0813">Transport</keyword>
<evidence type="ECO:0000256" key="1">
    <source>
        <dbReference type="ARBA" id="ARBA00004167"/>
    </source>
</evidence>
<dbReference type="Pfam" id="PF02416">
    <property type="entry name" value="TatA_B_E"/>
    <property type="match status" value="1"/>
</dbReference>
<comment type="function">
    <text evidence="9">Part of the twin-arginine translocation (Tat) system that transports large folded proteins containing a characteristic twin-arginine motif in their signal peptide across membranes. Together with TatC, TatB is part of a receptor directly interacting with Tat signal peptides. TatB may form an oligomeric binding site that transiently accommodates folded Tat precursor proteins before their translocation.</text>
</comment>
<dbReference type="Proteomes" id="UP001058124">
    <property type="component" value="Unassembled WGS sequence"/>
</dbReference>
<comment type="subunit">
    <text evidence="9">The Tat system comprises two distinct complexes: a TatABC complex, containing multiple copies of TatA, TatB and TatC subunits, and a separate TatA complex, containing only TatA subunits. Substrates initially bind to the TatABC complex, which probably triggers association of the separate TatA complex to form the active translocon.</text>
</comment>
<evidence type="ECO:0000256" key="5">
    <source>
        <dbReference type="ARBA" id="ARBA00022927"/>
    </source>
</evidence>
<keyword evidence="7 9" id="KW-0811">Translocation</keyword>
<evidence type="ECO:0000256" key="7">
    <source>
        <dbReference type="ARBA" id="ARBA00023010"/>
    </source>
</evidence>
<dbReference type="GO" id="GO:0008320">
    <property type="term" value="F:protein transmembrane transporter activity"/>
    <property type="evidence" value="ECO:0007669"/>
    <property type="project" value="UniProtKB-UniRule"/>
</dbReference>
<dbReference type="EMBL" id="BRLH01000003">
    <property type="protein sequence ID" value="GKX55593.1"/>
    <property type="molecule type" value="Genomic_DNA"/>
</dbReference>
<dbReference type="InterPro" id="IPR003369">
    <property type="entry name" value="TatA/B/E"/>
</dbReference>
<dbReference type="AlphaFoldDB" id="A0AAV5N250"/>
<dbReference type="PANTHER" id="PTHR33162">
    <property type="entry name" value="SEC-INDEPENDENT PROTEIN TRANSLOCASE PROTEIN TATA, CHLOROPLASTIC"/>
    <property type="match status" value="1"/>
</dbReference>
<name>A0AAV5N250_9GAMM</name>
<dbReference type="PRINTS" id="PR01506">
    <property type="entry name" value="TATBPROTEIN"/>
</dbReference>
<dbReference type="NCBIfam" id="TIGR01410">
    <property type="entry name" value="tatB"/>
    <property type="match status" value="1"/>
</dbReference>
<keyword evidence="6 9" id="KW-1133">Transmembrane helix</keyword>
<dbReference type="InterPro" id="IPR018448">
    <property type="entry name" value="TatB"/>
</dbReference>
<sequence>MFDIGFGEIVLVLIIGLIVLGPERLPVAVKTVAGWIRAMRSLASSVQNELTQELKLQELKDSLKKAEQAGLQNLSPELKASMEELREMASGMKRTVQTDLNKAAESFKETPSPDTTATAAGDAEAPARVVSDPAMNRQNVPPVDSMTKPEAVVVEAAPAADAESKPQEAQPEAPSPSKTDGEK</sequence>
<dbReference type="HAMAP" id="MF_00237">
    <property type="entry name" value="TatB"/>
    <property type="match status" value="1"/>
</dbReference>
<proteinExistence type="inferred from homology"/>
<evidence type="ECO:0000256" key="2">
    <source>
        <dbReference type="ARBA" id="ARBA00022448"/>
    </source>
</evidence>
<accession>A0AAV5N250</accession>
<keyword evidence="5 9" id="KW-0653">Protein transport</keyword>
<comment type="caution">
    <text evidence="11">The sequence shown here is derived from an EMBL/GenBank/DDBJ whole genome shotgun (WGS) entry which is preliminary data.</text>
</comment>
<keyword evidence="4 9" id="KW-0812">Transmembrane</keyword>
<dbReference type="GO" id="GO:0043953">
    <property type="term" value="P:protein transport by the Tat complex"/>
    <property type="evidence" value="ECO:0007669"/>
    <property type="project" value="UniProtKB-UniRule"/>
</dbReference>
<evidence type="ECO:0000256" key="3">
    <source>
        <dbReference type="ARBA" id="ARBA00022475"/>
    </source>
</evidence>
<keyword evidence="3 9" id="KW-1003">Cell membrane</keyword>
<feature type="compositionally biased region" description="Low complexity" evidence="10">
    <location>
        <begin position="109"/>
        <end position="127"/>
    </location>
</feature>